<dbReference type="AlphaFoldDB" id="A0AAD7ZAT4"/>
<evidence type="ECO:0000313" key="1">
    <source>
        <dbReference type="EMBL" id="KAJ9577086.1"/>
    </source>
</evidence>
<organism evidence="1 2">
    <name type="scientific">Diploptera punctata</name>
    <name type="common">Pacific beetle cockroach</name>
    <dbReference type="NCBI Taxonomy" id="6984"/>
    <lineage>
        <taxon>Eukaryota</taxon>
        <taxon>Metazoa</taxon>
        <taxon>Ecdysozoa</taxon>
        <taxon>Arthropoda</taxon>
        <taxon>Hexapoda</taxon>
        <taxon>Insecta</taxon>
        <taxon>Pterygota</taxon>
        <taxon>Neoptera</taxon>
        <taxon>Polyneoptera</taxon>
        <taxon>Dictyoptera</taxon>
        <taxon>Blattodea</taxon>
        <taxon>Blaberoidea</taxon>
        <taxon>Blaberidae</taxon>
        <taxon>Diplopterinae</taxon>
        <taxon>Diploptera</taxon>
    </lineage>
</organism>
<reference evidence="1" key="1">
    <citation type="journal article" date="2023" name="IScience">
        <title>Live-bearing cockroach genome reveals convergent evolutionary mechanisms linked to viviparity in insects and beyond.</title>
        <authorList>
            <person name="Fouks B."/>
            <person name="Harrison M.C."/>
            <person name="Mikhailova A.A."/>
            <person name="Marchal E."/>
            <person name="English S."/>
            <person name="Carruthers M."/>
            <person name="Jennings E.C."/>
            <person name="Chiamaka E.L."/>
            <person name="Frigard R.A."/>
            <person name="Pippel M."/>
            <person name="Attardo G.M."/>
            <person name="Benoit J.B."/>
            <person name="Bornberg-Bauer E."/>
            <person name="Tobe S.S."/>
        </authorList>
    </citation>
    <scope>NUCLEOTIDE SEQUENCE</scope>
    <source>
        <strain evidence="1">Stay&amp;Tobe</strain>
    </source>
</reference>
<protein>
    <submittedName>
        <fullName evidence="1">Uncharacterized protein</fullName>
    </submittedName>
</protein>
<name>A0AAD7ZAT4_DIPPU</name>
<gene>
    <name evidence="1" type="ORF">L9F63_006366</name>
</gene>
<sequence length="198" mass="23097">MYFLASFVFYRTTIAIPPKRYDSIVDKNVPLILTKHGQKRPVTKLPNQDIYNFGNGDRLNIMESQTQVNNKDNEGTKQEEIKSDIRIHENFQEDKPVKIIYKGYSLFISTRDYVTNLINKIKNITSNFQKYDKEENNSDKLHTNNSTYVPYCQRGNLNTKFECLKNKLLGIVQEITLRESLKLTDGISLDRHNGTNIR</sequence>
<comment type="caution">
    <text evidence="1">The sequence shown here is derived from an EMBL/GenBank/DDBJ whole genome shotgun (WGS) entry which is preliminary data.</text>
</comment>
<dbReference type="Proteomes" id="UP001233999">
    <property type="component" value="Unassembled WGS sequence"/>
</dbReference>
<dbReference type="EMBL" id="JASPKZ010009377">
    <property type="protein sequence ID" value="KAJ9577086.1"/>
    <property type="molecule type" value="Genomic_DNA"/>
</dbReference>
<proteinExistence type="predicted"/>
<reference evidence="1" key="2">
    <citation type="submission" date="2023-05" db="EMBL/GenBank/DDBJ databases">
        <authorList>
            <person name="Fouks B."/>
        </authorList>
    </citation>
    <scope>NUCLEOTIDE SEQUENCE</scope>
    <source>
        <strain evidence="1">Stay&amp;Tobe</strain>
        <tissue evidence="1">Testes</tissue>
    </source>
</reference>
<keyword evidence="2" id="KW-1185">Reference proteome</keyword>
<evidence type="ECO:0000313" key="2">
    <source>
        <dbReference type="Proteomes" id="UP001233999"/>
    </source>
</evidence>
<accession>A0AAD7ZAT4</accession>